<keyword evidence="5" id="KW-1185">Reference proteome</keyword>
<dbReference type="AlphaFoldDB" id="A0A4Q1JIR5"/>
<dbReference type="Pfam" id="PF02494">
    <property type="entry name" value="HYR"/>
    <property type="match status" value="1"/>
</dbReference>
<gene>
    <name evidence="4" type="ORF">EO244_16420</name>
</gene>
<feature type="non-terminal residue" evidence="4">
    <location>
        <position position="427"/>
    </location>
</feature>
<accession>A0A4Q1JIR5</accession>
<evidence type="ECO:0000256" key="1">
    <source>
        <dbReference type="ARBA" id="ARBA00022737"/>
    </source>
</evidence>
<feature type="domain" description="HYR" evidence="3">
    <location>
        <begin position="231"/>
        <end position="313"/>
    </location>
</feature>
<name>A0A4Q1JIR5_9BACT</name>
<dbReference type="OrthoDB" id="1121493at2"/>
<keyword evidence="1" id="KW-0677">Repeat</keyword>
<keyword evidence="2" id="KW-0732">Signal</keyword>
<sequence length="427" mass="43695">MIKTIHIKLLLIISLSILFGHSALGQNFPTFVATQNVCVNEEVTYTGYGLDGSQLFFDIYESDGSTVVSLGNVLTLADPPVTVMSGSDLYYKYEYINYKWLTPGTYVVKIREITSSGCEGSNATNLTVIVSSLPDISSLSFNVSTPVCKNTSPVFTVSGLSASTAYSIGYDDNGVSKSVNVTTDGAGSCSIPVDAIDATATYNVESVSFNDGSTNCAASPAPSLTAEISLIENIPPTITAPAAISVNVDAGTCGAASAGVTLGTPTTADNCGIASTSNDAPVAFPIGNTTVTWTVTDNSGLTATDTQIVTVLDAENPTIATLGPIDVNSDAGVCTYASSQLTAPTTSDNCNVASVVASPASLVSGANTVTWTVTDDSGNTNTSTQIVTVLDAENPTIATLDPIDVNSDAGVCTYASSQLTAPTTSDN</sequence>
<dbReference type="PROSITE" id="PS50825">
    <property type="entry name" value="HYR"/>
    <property type="match status" value="1"/>
</dbReference>
<evidence type="ECO:0000259" key="3">
    <source>
        <dbReference type="PROSITE" id="PS50825"/>
    </source>
</evidence>
<evidence type="ECO:0000313" key="4">
    <source>
        <dbReference type="EMBL" id="RXQ87505.1"/>
    </source>
</evidence>
<organism evidence="4 5">
    <name type="scientific">Ancylomarina salipaludis</name>
    <dbReference type="NCBI Taxonomy" id="2501299"/>
    <lineage>
        <taxon>Bacteria</taxon>
        <taxon>Pseudomonadati</taxon>
        <taxon>Bacteroidota</taxon>
        <taxon>Bacteroidia</taxon>
        <taxon>Marinilabiliales</taxon>
        <taxon>Marinifilaceae</taxon>
        <taxon>Ancylomarina</taxon>
    </lineage>
</organism>
<evidence type="ECO:0000256" key="2">
    <source>
        <dbReference type="SAM" id="SignalP"/>
    </source>
</evidence>
<dbReference type="EMBL" id="SAXA01000024">
    <property type="protein sequence ID" value="RXQ87505.1"/>
    <property type="molecule type" value="Genomic_DNA"/>
</dbReference>
<evidence type="ECO:0000313" key="5">
    <source>
        <dbReference type="Proteomes" id="UP000289703"/>
    </source>
</evidence>
<dbReference type="RefSeq" id="WP_129255772.1">
    <property type="nucleotide sequence ID" value="NZ_SAXA01000024.1"/>
</dbReference>
<reference evidence="4 5" key="1">
    <citation type="submission" date="2019-01" db="EMBL/GenBank/DDBJ databases">
        <title>Ancylomarina salipaludis sp. nov., isolated from a salt marsh.</title>
        <authorList>
            <person name="Yoon J.-H."/>
        </authorList>
    </citation>
    <scope>NUCLEOTIDE SEQUENCE [LARGE SCALE GENOMIC DNA]</scope>
    <source>
        <strain evidence="4 5">SHSM-M15</strain>
    </source>
</reference>
<dbReference type="Proteomes" id="UP000289703">
    <property type="component" value="Unassembled WGS sequence"/>
</dbReference>
<dbReference type="InterPro" id="IPR003410">
    <property type="entry name" value="HYR_dom"/>
</dbReference>
<dbReference type="PANTHER" id="PTHR24273">
    <property type="entry name" value="FI04643P-RELATED"/>
    <property type="match status" value="1"/>
</dbReference>
<proteinExistence type="predicted"/>
<protein>
    <submittedName>
        <fullName evidence="4">HYR domain-containing protein</fullName>
    </submittedName>
</protein>
<comment type="caution">
    <text evidence="4">The sequence shown here is derived from an EMBL/GenBank/DDBJ whole genome shotgun (WGS) entry which is preliminary data.</text>
</comment>
<feature type="signal peptide" evidence="2">
    <location>
        <begin position="1"/>
        <end position="25"/>
    </location>
</feature>
<feature type="chain" id="PRO_5020479001" evidence="2">
    <location>
        <begin position="26"/>
        <end position="427"/>
    </location>
</feature>
<dbReference type="PANTHER" id="PTHR24273:SF32">
    <property type="entry name" value="HYALIN"/>
    <property type="match status" value="1"/>
</dbReference>